<feature type="region of interest" description="Disordered" evidence="1">
    <location>
        <begin position="70"/>
        <end position="108"/>
    </location>
</feature>
<accession>A0A8T1UMU3</accession>
<feature type="compositionally biased region" description="Basic and acidic residues" evidence="1">
    <location>
        <begin position="99"/>
        <end position="108"/>
    </location>
</feature>
<evidence type="ECO:0000313" key="3">
    <source>
        <dbReference type="Proteomes" id="UP000688947"/>
    </source>
</evidence>
<sequence length="108" mass="12778">ERQQALLSSAIPDHYRHWLRSQLQQDWWKCEQKSKDLETQELQEDLLSIVNVFIARRNGKKARILRQLRREQALKEGDPEQRDEDQALSYSGEESLAQEDVRDTSSNL</sequence>
<feature type="non-terminal residue" evidence="2">
    <location>
        <position position="108"/>
    </location>
</feature>
<comment type="caution">
    <text evidence="2">The sequence shown here is derived from an EMBL/GenBank/DDBJ whole genome shotgun (WGS) entry which is preliminary data.</text>
</comment>
<evidence type="ECO:0000313" key="2">
    <source>
        <dbReference type="EMBL" id="KAG6965858.1"/>
    </source>
</evidence>
<gene>
    <name evidence="2" type="ORF">JG687_00005194</name>
</gene>
<evidence type="ECO:0000256" key="1">
    <source>
        <dbReference type="SAM" id="MobiDB-lite"/>
    </source>
</evidence>
<proteinExistence type="predicted"/>
<dbReference type="EMBL" id="JAENGZ010000192">
    <property type="protein sequence ID" value="KAG6965858.1"/>
    <property type="molecule type" value="Genomic_DNA"/>
</dbReference>
<dbReference type="VEuPathDB" id="FungiDB:PC110_g529"/>
<dbReference type="Proteomes" id="UP000688947">
    <property type="component" value="Unassembled WGS sequence"/>
</dbReference>
<protein>
    <submittedName>
        <fullName evidence="2">Uncharacterized protein</fullName>
    </submittedName>
</protein>
<organism evidence="2 3">
    <name type="scientific">Phytophthora cactorum</name>
    <dbReference type="NCBI Taxonomy" id="29920"/>
    <lineage>
        <taxon>Eukaryota</taxon>
        <taxon>Sar</taxon>
        <taxon>Stramenopiles</taxon>
        <taxon>Oomycota</taxon>
        <taxon>Peronosporomycetes</taxon>
        <taxon>Peronosporales</taxon>
        <taxon>Peronosporaceae</taxon>
        <taxon>Phytophthora</taxon>
    </lineage>
</organism>
<feature type="compositionally biased region" description="Basic and acidic residues" evidence="1">
    <location>
        <begin position="70"/>
        <end position="80"/>
    </location>
</feature>
<dbReference type="OrthoDB" id="10312932at2759"/>
<name>A0A8T1UMU3_9STRA</name>
<reference evidence="2" key="1">
    <citation type="submission" date="2021-01" db="EMBL/GenBank/DDBJ databases">
        <title>Phytophthora aleatoria, a newly-described species from Pinus radiata is distinct from Phytophthora cactorum isolates based on comparative genomics.</title>
        <authorList>
            <person name="Mcdougal R."/>
            <person name="Panda P."/>
            <person name="Williams N."/>
            <person name="Studholme D.J."/>
        </authorList>
    </citation>
    <scope>NUCLEOTIDE SEQUENCE</scope>
    <source>
        <strain evidence="2">NZFS 3830</strain>
    </source>
</reference>
<dbReference type="AlphaFoldDB" id="A0A8T1UMU3"/>